<dbReference type="OrthoDB" id="3858011at2759"/>
<sequence>MDTSDAAERVAEKVRDLLTRNLREEFPCLKTEALEKLVKDSGNLVKSRVQEQAPIMAASKAHMSFMSLPPELRNNIYEIVLLHPGGLDIQPVTMVRGNRMRRFKPEVPTSRVPDIARVPRQIRQEVLSLHYGLNTFSVHVDSRNIKAPHHSRGMPRESIAAKAHKWLQHIGPQSAALIRDLAIVIPLSMDECTCRGKCIRGGRCRAWHLPGPEGVARLLKLHRYGVPLSSIAVQVGPLVEVDGEKILWQEAVKALGPI</sequence>
<keyword evidence="2" id="KW-1185">Reference proteome</keyword>
<dbReference type="InterPro" id="IPR038883">
    <property type="entry name" value="AN11006-like"/>
</dbReference>
<dbReference type="KEGG" id="ffu:CLAFUR5_09086"/>
<accession>A0A9Q8PFJ8</accession>
<dbReference type="RefSeq" id="XP_047765868.1">
    <property type="nucleotide sequence ID" value="XM_047908234.1"/>
</dbReference>
<protein>
    <submittedName>
        <fullName evidence="1">Uncharacterized protein</fullName>
    </submittedName>
</protein>
<gene>
    <name evidence="1" type="ORF">CLAFUR5_09086</name>
</gene>
<evidence type="ECO:0000313" key="2">
    <source>
        <dbReference type="Proteomes" id="UP000756132"/>
    </source>
</evidence>
<evidence type="ECO:0000313" key="1">
    <source>
        <dbReference type="EMBL" id="UJO21502.1"/>
    </source>
</evidence>
<dbReference type="Proteomes" id="UP000756132">
    <property type="component" value="Chromosome 9"/>
</dbReference>
<dbReference type="GeneID" id="71988964"/>
<dbReference type="EMBL" id="CP090171">
    <property type="protein sequence ID" value="UJO21502.1"/>
    <property type="molecule type" value="Genomic_DNA"/>
</dbReference>
<reference evidence="1" key="1">
    <citation type="submission" date="2021-12" db="EMBL/GenBank/DDBJ databases">
        <authorList>
            <person name="Zaccaron A."/>
            <person name="Stergiopoulos I."/>
        </authorList>
    </citation>
    <scope>NUCLEOTIDE SEQUENCE</scope>
    <source>
        <strain evidence="1">Race5_Kim</strain>
    </source>
</reference>
<dbReference type="PANTHER" id="PTHR42085:SF2">
    <property type="entry name" value="F-BOX DOMAIN-CONTAINING PROTEIN"/>
    <property type="match status" value="1"/>
</dbReference>
<name>A0A9Q8PFJ8_PASFU</name>
<proteinExistence type="predicted"/>
<dbReference type="PANTHER" id="PTHR42085">
    <property type="entry name" value="F-BOX DOMAIN-CONTAINING PROTEIN"/>
    <property type="match status" value="1"/>
</dbReference>
<dbReference type="AlphaFoldDB" id="A0A9Q8PFJ8"/>
<reference evidence="1" key="2">
    <citation type="journal article" date="2022" name="Microb. Genom.">
        <title>A chromosome-scale genome assembly of the tomato pathogen Cladosporium fulvum reveals a compartmentalized genome architecture and the presence of a dispensable chromosome.</title>
        <authorList>
            <person name="Zaccaron A.Z."/>
            <person name="Chen L.H."/>
            <person name="Samaras A."/>
            <person name="Stergiopoulos I."/>
        </authorList>
    </citation>
    <scope>NUCLEOTIDE SEQUENCE</scope>
    <source>
        <strain evidence="1">Race5_Kim</strain>
    </source>
</reference>
<organism evidence="1 2">
    <name type="scientific">Passalora fulva</name>
    <name type="common">Tomato leaf mold</name>
    <name type="synonym">Cladosporium fulvum</name>
    <dbReference type="NCBI Taxonomy" id="5499"/>
    <lineage>
        <taxon>Eukaryota</taxon>
        <taxon>Fungi</taxon>
        <taxon>Dikarya</taxon>
        <taxon>Ascomycota</taxon>
        <taxon>Pezizomycotina</taxon>
        <taxon>Dothideomycetes</taxon>
        <taxon>Dothideomycetidae</taxon>
        <taxon>Mycosphaerellales</taxon>
        <taxon>Mycosphaerellaceae</taxon>
        <taxon>Fulvia</taxon>
    </lineage>
</organism>